<dbReference type="Gene3D" id="1.25.40.20">
    <property type="entry name" value="Ankyrin repeat-containing domain"/>
    <property type="match status" value="1"/>
</dbReference>
<dbReference type="EMBL" id="CP136336">
    <property type="protein sequence ID" value="WOB06949.1"/>
    <property type="molecule type" value="Genomic_DNA"/>
</dbReference>
<dbReference type="PANTHER" id="PTHR24171">
    <property type="entry name" value="ANKYRIN REPEAT DOMAIN-CONTAINING PROTEIN 39-RELATED"/>
    <property type="match status" value="1"/>
</dbReference>
<evidence type="ECO:0000313" key="4">
    <source>
        <dbReference type="EMBL" id="WOB06949.1"/>
    </source>
</evidence>
<evidence type="ECO:0000256" key="2">
    <source>
        <dbReference type="ARBA" id="ARBA00023043"/>
    </source>
</evidence>
<dbReference type="InterPro" id="IPR036770">
    <property type="entry name" value="Ankyrin_rpt-contain_sf"/>
</dbReference>
<dbReference type="SMART" id="SM00248">
    <property type="entry name" value="ANK"/>
    <property type="match status" value="3"/>
</dbReference>
<feature type="repeat" description="ANK" evidence="3">
    <location>
        <begin position="108"/>
        <end position="142"/>
    </location>
</feature>
<proteinExistence type="predicted"/>
<gene>
    <name evidence="4" type="ORF">RXV79_18725</name>
</gene>
<name>A0ABZ0CPQ3_9BURK</name>
<dbReference type="Pfam" id="PF12796">
    <property type="entry name" value="Ank_2"/>
    <property type="match status" value="1"/>
</dbReference>
<evidence type="ECO:0000256" key="1">
    <source>
        <dbReference type="ARBA" id="ARBA00022737"/>
    </source>
</evidence>
<evidence type="ECO:0000256" key="3">
    <source>
        <dbReference type="PROSITE-ProRule" id="PRU00023"/>
    </source>
</evidence>
<dbReference type="InterPro" id="IPR002110">
    <property type="entry name" value="Ankyrin_rpt"/>
</dbReference>
<keyword evidence="1" id="KW-0677">Repeat</keyword>
<keyword evidence="2 3" id="KW-0040">ANK repeat</keyword>
<reference evidence="4 5" key="1">
    <citation type="submission" date="2023-10" db="EMBL/GenBank/DDBJ databases">
        <title>Bacteria for the degradation of biodegradable plastic PBAT(Polybutylene adipate terephthalate).</title>
        <authorList>
            <person name="Weon H.-Y."/>
            <person name="Yeon J."/>
        </authorList>
    </citation>
    <scope>NUCLEOTIDE SEQUENCE [LARGE SCALE GENOMIC DNA]</scope>
    <source>
        <strain evidence="4 5">SBD 7-3</strain>
    </source>
</reference>
<dbReference type="RefSeq" id="WP_316699602.1">
    <property type="nucleotide sequence ID" value="NZ_CP136336.1"/>
</dbReference>
<dbReference type="SUPFAM" id="SSF48403">
    <property type="entry name" value="Ankyrin repeat"/>
    <property type="match status" value="1"/>
</dbReference>
<protein>
    <submittedName>
        <fullName evidence="4">Ankyrin repeat domain-containing protein</fullName>
    </submittedName>
</protein>
<dbReference type="Proteomes" id="UP001303946">
    <property type="component" value="Chromosome"/>
</dbReference>
<sequence>MSEVTRRDLLRAVIRAEIEKLTLLKESGVSLTEKTEEDGWSLIHSALLSPYLKVPPESLRFLISSGVDATSPDMYGNTPLHYAVRSSDLESAKILVESGSSVNVPNRDGVTPLHQALLRNPVNFSLVEYLLSVGGDQDHRLSSGSTIKSYVAVISHGENASLKSLFERYDNGA</sequence>
<feature type="repeat" description="ANK" evidence="3">
    <location>
        <begin position="75"/>
        <end position="107"/>
    </location>
</feature>
<keyword evidence="5" id="KW-1185">Reference proteome</keyword>
<evidence type="ECO:0000313" key="5">
    <source>
        <dbReference type="Proteomes" id="UP001303946"/>
    </source>
</evidence>
<dbReference type="PANTHER" id="PTHR24171:SF9">
    <property type="entry name" value="ANKYRIN REPEAT DOMAIN-CONTAINING PROTEIN 39"/>
    <property type="match status" value="1"/>
</dbReference>
<organism evidence="4 5">
    <name type="scientific">Piscinibacter gummiphilus</name>
    <dbReference type="NCBI Taxonomy" id="946333"/>
    <lineage>
        <taxon>Bacteria</taxon>
        <taxon>Pseudomonadati</taxon>
        <taxon>Pseudomonadota</taxon>
        <taxon>Betaproteobacteria</taxon>
        <taxon>Burkholderiales</taxon>
        <taxon>Sphaerotilaceae</taxon>
        <taxon>Piscinibacter</taxon>
    </lineage>
</organism>
<dbReference type="PROSITE" id="PS50297">
    <property type="entry name" value="ANK_REP_REGION"/>
    <property type="match status" value="2"/>
</dbReference>
<dbReference type="PROSITE" id="PS50088">
    <property type="entry name" value="ANK_REPEAT"/>
    <property type="match status" value="2"/>
</dbReference>
<accession>A0ABZ0CPQ3</accession>